<accession>A0AAU7SSM7</accession>
<evidence type="ECO:0000313" key="8">
    <source>
        <dbReference type="EMBL" id="XBU06657.1"/>
    </source>
</evidence>
<evidence type="ECO:0000256" key="4">
    <source>
        <dbReference type="ARBA" id="ARBA00022561"/>
    </source>
</evidence>
<evidence type="ECO:0000256" key="7">
    <source>
        <dbReference type="SAM" id="MobiDB-lite"/>
    </source>
</evidence>
<protein>
    <recommendedName>
        <fullName evidence="6">Capsid protein</fullName>
    </recommendedName>
</protein>
<organism evidence="8">
    <name type="scientific">Gammatorquevirus 003C</name>
    <dbReference type="NCBI Taxonomy" id="3163415"/>
    <lineage>
        <taxon>Viruses</taxon>
        <taxon>Monodnaviria</taxon>
        <taxon>Shotokuvirae</taxon>
        <taxon>Commensaviricota</taxon>
        <taxon>Cardeaviricetes</taxon>
        <taxon>Sanitavirales</taxon>
        <taxon>Anelloviridae</taxon>
        <taxon>Gammatorquevirus</taxon>
    </lineage>
</organism>
<sequence>MPFWWQRRKKFWRGQYRPWYKRKYNTYRRKRRLRRYKHRRPTRRRRRRRRKVRRKKNTLTLRQWQPKFITKCKVKGTHLYLLGAEGRQMACYTDEQFTWTPAKAPGGGGFATEFYTLQWLYTQYKENLNYWSRSNSTKDLVRYTGCSFILYKHNKTDFLIYYSRKPEIRPDKYFYCNLHPTNLLLRKKCKILHRNSIHPNSKQYLKIKVKPPRTFQNNWYTQHEFADQPLVQLTIVAVDLINSYLSSVDTNQLITFKVINTQYFVAPDWGQKKTSYSPNPNASKQITPMYGTKEGTKITIPNDYNGQVAYSSGWFQKALLTATRFKEQEVVPILYARYNPKIDDGHGNMVYLKHITQSNYTPPSTDKTVLLQDKPLWQLFFGYLSYCQKVKPHENILKDYIVVIISPAIYPFTNQPVVMIDDNFVKGKAPYMQELDALMLKLWFPTVEHQQMTINTFVESGPFIPKYARDRESSWDLHGKYSFYFKWGGEDTNIQDAYDPSRQTEYAIINNLAEAIQVSDPSKQIPTTLVHPWDYRRGIITTNALKRIREDLQSDETLSTDSEPIPKKKKILNSAQFFNQKDQEIQECLQTLYKENTFQEPQTQEQIINLIQQQQEQQQQLKHNLLYLIEDLKQQQTKLKIKTGLLH</sequence>
<reference evidence="8" key="1">
    <citation type="submission" date="2024-05" db="EMBL/GenBank/DDBJ databases">
        <authorList>
            <person name="Laubscher F."/>
            <person name="Chudzinski V."/>
            <person name="Cordey S."/>
            <person name="Hosszu-Fellous K."/>
            <person name="Kaiser L."/>
        </authorList>
    </citation>
    <scope>NUCLEOTIDE SEQUENCE</scope>
    <source>
        <strain evidence="8">1212D3-8</strain>
    </source>
</reference>
<evidence type="ECO:0000256" key="6">
    <source>
        <dbReference type="RuleBase" id="RU361230"/>
    </source>
</evidence>
<dbReference type="GO" id="GO:0039615">
    <property type="term" value="C:T=1 icosahedral viral capsid"/>
    <property type="evidence" value="ECO:0007669"/>
    <property type="project" value="UniProtKB-UniRule"/>
</dbReference>
<dbReference type="InterPro" id="IPR004219">
    <property type="entry name" value="TTvirus_Unk"/>
</dbReference>
<evidence type="ECO:0000256" key="3">
    <source>
        <dbReference type="ARBA" id="ARBA00022431"/>
    </source>
</evidence>
<proteinExistence type="inferred from homology"/>
<comment type="similarity">
    <text evidence="2 6">Belongs to the anelloviridae capsid protein family.</text>
</comment>
<evidence type="ECO:0000256" key="1">
    <source>
        <dbReference type="ARBA" id="ARBA00004328"/>
    </source>
</evidence>
<feature type="region of interest" description="Disordered" evidence="7">
    <location>
        <begin position="33"/>
        <end position="56"/>
    </location>
</feature>
<evidence type="ECO:0000256" key="2">
    <source>
        <dbReference type="ARBA" id="ARBA00006131"/>
    </source>
</evidence>
<keyword evidence="5 6" id="KW-0946">Virion</keyword>
<dbReference type="Pfam" id="PF02956">
    <property type="entry name" value="TT_ORF1"/>
    <property type="match status" value="1"/>
</dbReference>
<comment type="subcellular location">
    <subcellularLocation>
        <location evidence="1 6">Virion</location>
    </subcellularLocation>
</comment>
<keyword evidence="3 6" id="KW-1140">T=1 icosahedral capsid protein</keyword>
<comment type="function">
    <text evidence="6">Self-assembles to form an icosahedral capsid.</text>
</comment>
<evidence type="ECO:0000256" key="5">
    <source>
        <dbReference type="ARBA" id="ARBA00022844"/>
    </source>
</evidence>
<dbReference type="EMBL" id="PP857110">
    <property type="protein sequence ID" value="XBU06657.1"/>
    <property type="molecule type" value="Genomic_DNA"/>
</dbReference>
<keyword evidence="4 6" id="KW-0167">Capsid protein</keyword>
<name>A0AAU7SSM7_9VIRU</name>